<dbReference type="GeneID" id="92092907"/>
<dbReference type="RefSeq" id="XP_066713433.1">
    <property type="nucleotide sequence ID" value="XM_066859844.1"/>
</dbReference>
<feature type="compositionally biased region" description="Polar residues" evidence="1">
    <location>
        <begin position="141"/>
        <end position="151"/>
    </location>
</feature>
<accession>A0ABR1UGG6</accession>
<feature type="compositionally biased region" description="Basic and acidic residues" evidence="1">
    <location>
        <begin position="161"/>
        <end position="172"/>
    </location>
</feature>
<proteinExistence type="predicted"/>
<feature type="region of interest" description="Disordered" evidence="1">
    <location>
        <begin position="1"/>
        <end position="172"/>
    </location>
</feature>
<gene>
    <name evidence="2" type="ORF">PG994_008435</name>
</gene>
<dbReference type="Proteomes" id="UP001480595">
    <property type="component" value="Unassembled WGS sequence"/>
</dbReference>
<sequence>MATHDDSSEVDLTAPHVETDFGLDSGSNTGAGTPVIPADADYAMDHPVADPTVDPIADQTVDTAEMDVDSAIEMEDDLDGSNDPVVATKSTKRTNDDPDATAGPATKRQKKPARVEFPTIKSKHDEKQRRKKLMAAEVDSEYSTWEQANETLSKKKKAAHKKEITKSIDEKL</sequence>
<evidence type="ECO:0000313" key="3">
    <source>
        <dbReference type="Proteomes" id="UP001480595"/>
    </source>
</evidence>
<protein>
    <submittedName>
        <fullName evidence="2">Uncharacterized protein</fullName>
    </submittedName>
</protein>
<comment type="caution">
    <text evidence="2">The sequence shown here is derived from an EMBL/GenBank/DDBJ whole genome shotgun (WGS) entry which is preliminary data.</text>
</comment>
<reference evidence="2 3" key="1">
    <citation type="submission" date="2023-01" db="EMBL/GenBank/DDBJ databases">
        <title>Analysis of 21 Apiospora genomes using comparative genomics revels a genus with tremendous synthesis potential of carbohydrate active enzymes and secondary metabolites.</title>
        <authorList>
            <person name="Sorensen T."/>
        </authorList>
    </citation>
    <scope>NUCLEOTIDE SEQUENCE [LARGE SCALE GENOMIC DNA]</scope>
    <source>
        <strain evidence="2 3">CBS 135458</strain>
    </source>
</reference>
<evidence type="ECO:0000256" key="1">
    <source>
        <dbReference type="SAM" id="MobiDB-lite"/>
    </source>
</evidence>
<feature type="compositionally biased region" description="Acidic residues" evidence="1">
    <location>
        <begin position="64"/>
        <end position="80"/>
    </location>
</feature>
<keyword evidence="3" id="KW-1185">Reference proteome</keyword>
<organism evidence="2 3">
    <name type="scientific">Apiospora phragmitis</name>
    <dbReference type="NCBI Taxonomy" id="2905665"/>
    <lineage>
        <taxon>Eukaryota</taxon>
        <taxon>Fungi</taxon>
        <taxon>Dikarya</taxon>
        <taxon>Ascomycota</taxon>
        <taxon>Pezizomycotina</taxon>
        <taxon>Sordariomycetes</taxon>
        <taxon>Xylariomycetidae</taxon>
        <taxon>Amphisphaeriales</taxon>
        <taxon>Apiosporaceae</taxon>
        <taxon>Apiospora</taxon>
    </lineage>
</organism>
<dbReference type="EMBL" id="JAQQWL010000009">
    <property type="protein sequence ID" value="KAK8057987.1"/>
    <property type="molecule type" value="Genomic_DNA"/>
</dbReference>
<name>A0ABR1UGG6_9PEZI</name>
<evidence type="ECO:0000313" key="2">
    <source>
        <dbReference type="EMBL" id="KAK8057987.1"/>
    </source>
</evidence>